<comment type="caution">
    <text evidence="1">The sequence shown here is derived from an EMBL/GenBank/DDBJ whole genome shotgun (WGS) entry which is preliminary data.</text>
</comment>
<feature type="non-terminal residue" evidence="1">
    <location>
        <position position="1"/>
    </location>
</feature>
<keyword evidence="2" id="KW-1185">Reference proteome</keyword>
<reference evidence="1 2" key="1">
    <citation type="submission" date="2016-09" db="EMBL/GenBank/DDBJ databases">
        <title>The draft genome of Dichanthelium oligosanthes: A C3 panicoid grass species.</title>
        <authorList>
            <person name="Studer A.J."/>
            <person name="Schnable J.C."/>
            <person name="Brutnell T.P."/>
        </authorList>
    </citation>
    <scope>NUCLEOTIDE SEQUENCE [LARGE SCALE GENOMIC DNA]</scope>
    <source>
        <strain evidence="2">cv. Kellogg 1175</strain>
        <tissue evidence="1">Leaf</tissue>
    </source>
</reference>
<evidence type="ECO:0000313" key="2">
    <source>
        <dbReference type="Proteomes" id="UP000095767"/>
    </source>
</evidence>
<accession>A0A1E5WHT2</accession>
<dbReference type="AlphaFoldDB" id="A0A1E5WHT2"/>
<organism evidence="1 2">
    <name type="scientific">Dichanthelium oligosanthes</name>
    <dbReference type="NCBI Taxonomy" id="888268"/>
    <lineage>
        <taxon>Eukaryota</taxon>
        <taxon>Viridiplantae</taxon>
        <taxon>Streptophyta</taxon>
        <taxon>Embryophyta</taxon>
        <taxon>Tracheophyta</taxon>
        <taxon>Spermatophyta</taxon>
        <taxon>Magnoliopsida</taxon>
        <taxon>Liliopsida</taxon>
        <taxon>Poales</taxon>
        <taxon>Poaceae</taxon>
        <taxon>PACMAD clade</taxon>
        <taxon>Panicoideae</taxon>
        <taxon>Panicodae</taxon>
        <taxon>Paniceae</taxon>
        <taxon>Dichantheliinae</taxon>
        <taxon>Dichanthelium</taxon>
    </lineage>
</organism>
<proteinExistence type="predicted"/>
<evidence type="ECO:0000313" key="1">
    <source>
        <dbReference type="EMBL" id="OEL36959.1"/>
    </source>
</evidence>
<protein>
    <submittedName>
        <fullName evidence="1">Uncharacterized protein</fullName>
    </submittedName>
</protein>
<gene>
    <name evidence="1" type="ORF">BAE44_0002023</name>
</gene>
<sequence>LVPNLKRQDNIPFSLDTEPSKQMMGFRWSQRRNSSFEMLQW</sequence>
<dbReference type="EMBL" id="LWDX02007209">
    <property type="protein sequence ID" value="OEL36959.1"/>
    <property type="molecule type" value="Genomic_DNA"/>
</dbReference>
<name>A0A1E5WHT2_9POAL</name>
<dbReference type="Proteomes" id="UP000095767">
    <property type="component" value="Unassembled WGS sequence"/>
</dbReference>